<dbReference type="Gene3D" id="1.25.40.10">
    <property type="entry name" value="Tetratricopeptide repeat domain"/>
    <property type="match status" value="1"/>
</dbReference>
<evidence type="ECO:0000256" key="2">
    <source>
        <dbReference type="ARBA" id="ARBA00022803"/>
    </source>
</evidence>
<dbReference type="RefSeq" id="WP_102243228.1">
    <property type="nucleotide sequence ID" value="NZ_CP025704.1"/>
</dbReference>
<dbReference type="GO" id="GO:0055087">
    <property type="term" value="C:Ski complex"/>
    <property type="evidence" value="ECO:0007669"/>
    <property type="project" value="InterPro"/>
</dbReference>
<dbReference type="GO" id="GO:0006401">
    <property type="term" value="P:RNA catabolic process"/>
    <property type="evidence" value="ECO:0007669"/>
    <property type="project" value="InterPro"/>
</dbReference>
<dbReference type="Proteomes" id="UP000235584">
    <property type="component" value="Chromosome"/>
</dbReference>
<gene>
    <name evidence="3" type="ORF">C0V70_07405</name>
</gene>
<dbReference type="SUPFAM" id="SSF48452">
    <property type="entry name" value="TPR-like"/>
    <property type="match status" value="2"/>
</dbReference>
<dbReference type="PROSITE" id="PS50005">
    <property type="entry name" value="TPR"/>
    <property type="match status" value="1"/>
</dbReference>
<evidence type="ECO:0000313" key="3">
    <source>
        <dbReference type="EMBL" id="AUN97935.1"/>
    </source>
</evidence>
<evidence type="ECO:0000256" key="1">
    <source>
        <dbReference type="ARBA" id="ARBA00022737"/>
    </source>
</evidence>
<name>A0A2K9NS65_BACTC</name>
<dbReference type="AlphaFoldDB" id="A0A2K9NS65"/>
<accession>A0A2K9NS65</accession>
<evidence type="ECO:0000313" key="4">
    <source>
        <dbReference type="Proteomes" id="UP000235584"/>
    </source>
</evidence>
<dbReference type="InterPro" id="IPR011990">
    <property type="entry name" value="TPR-like_helical_dom_sf"/>
</dbReference>
<dbReference type="InterPro" id="IPR039226">
    <property type="entry name" value="Ski3/TTC37"/>
</dbReference>
<keyword evidence="4" id="KW-1185">Reference proteome</keyword>
<proteinExistence type="predicted"/>
<dbReference type="KEGG" id="bsto:C0V70_07405"/>
<dbReference type="SMART" id="SM00028">
    <property type="entry name" value="TPR"/>
    <property type="match status" value="3"/>
</dbReference>
<keyword evidence="1" id="KW-0677">Repeat</keyword>
<sequence length="530" mass="61684">MLLNRFRAPALLSLTTLLLSSPLSASTIEEFYKYFKNGQYPKAIESLGQFDSNDTKISKSYLMGLSYSRMQEYDQAIAQFQKAISENSTSADLYYEYGQALYASNELKKARAAFKTSAEKNFNRPASLYYVAHISQILEEHEEARDTYTQVIKEKDSDDKMKQIARYQLAETLLSIAREKSQQGEDLERRVERFIIPMLNTAYNIDKSSPLASEINQRIAQLMVEFNLDPNVMVNGRRINPKRYNGYVSQKIKFDDNISLTNEENNVQQSKKESYIFETEAYGKYDFPIKKRYIISPEARFIYTQHTNQSSPEVYQNDSFTMNMSLKNKYEHKMKEQPASLLFDIDYSHVFKDWQKKKKKEFYAKSFTFTLGESFSYFNIGDTTLKIKRKNYDGKDESISNHTTSLSADQTFFFSTHHLLIALFDASFIDNYNNSSTNTDTYLLRFDYIIPEIMPQYTLGLAMATTMTDTKEQKATRGTELTFNPSVDFARELSANSRISINYDFTKNKSDDTNYSYSKHVFTTEYRFSF</sequence>
<dbReference type="EMBL" id="CP025704">
    <property type="protein sequence ID" value="AUN97935.1"/>
    <property type="molecule type" value="Genomic_DNA"/>
</dbReference>
<protein>
    <submittedName>
        <fullName evidence="3">Uncharacterized protein</fullName>
    </submittedName>
</protein>
<dbReference type="PANTHER" id="PTHR15704">
    <property type="entry name" value="SUPERKILLER 3 PROTEIN-RELATED"/>
    <property type="match status" value="1"/>
</dbReference>
<reference evidence="3 4" key="1">
    <citation type="submission" date="2018-01" db="EMBL/GenBank/DDBJ databases">
        <title>Complete genome sequence of Bacteriovorax stolpii DSM12778.</title>
        <authorList>
            <person name="Tang B."/>
            <person name="Chang J."/>
        </authorList>
    </citation>
    <scope>NUCLEOTIDE SEQUENCE [LARGE SCALE GENOMIC DNA]</scope>
    <source>
        <strain evidence="3 4">DSM 12778</strain>
    </source>
</reference>
<dbReference type="PANTHER" id="PTHR15704:SF7">
    <property type="entry name" value="SUPERKILLER COMPLEX PROTEIN 3"/>
    <property type="match status" value="1"/>
</dbReference>
<keyword evidence="2" id="KW-0802">TPR repeat</keyword>
<organism evidence="3 4">
    <name type="scientific">Bacteriovorax stolpii</name>
    <name type="common">Bdellovibrio stolpii</name>
    <dbReference type="NCBI Taxonomy" id="960"/>
    <lineage>
        <taxon>Bacteria</taxon>
        <taxon>Pseudomonadati</taxon>
        <taxon>Bdellovibrionota</taxon>
        <taxon>Bacteriovoracia</taxon>
        <taxon>Bacteriovoracales</taxon>
        <taxon>Bacteriovoracaceae</taxon>
        <taxon>Bacteriovorax</taxon>
    </lineage>
</organism>
<dbReference type="Pfam" id="PF13432">
    <property type="entry name" value="TPR_16"/>
    <property type="match status" value="1"/>
</dbReference>
<dbReference type="InterPro" id="IPR019734">
    <property type="entry name" value="TPR_rpt"/>
</dbReference>